<evidence type="ECO:0000313" key="2">
    <source>
        <dbReference type="EMBL" id="SNZ15326.1"/>
    </source>
</evidence>
<name>A0A285P594_9BACI</name>
<evidence type="ECO:0000313" key="3">
    <source>
        <dbReference type="Proteomes" id="UP000219356"/>
    </source>
</evidence>
<proteinExistence type="predicted"/>
<evidence type="ECO:0000256" key="1">
    <source>
        <dbReference type="SAM" id="Phobius"/>
    </source>
</evidence>
<dbReference type="AlphaFoldDB" id="A0A285P594"/>
<dbReference type="Proteomes" id="UP000219356">
    <property type="component" value="Unassembled WGS sequence"/>
</dbReference>
<sequence length="126" mass="14164">MRTQIINVVIVLLLIVGVGVWMFNTFQQEALIEDKIERIEVYRTGASAAFQTITDKDKVENILECMNKTCAREEMSEEASYAAVDGNLILFGATDKYEVGIYQGSGTVGFVYNNTIIDSEFEPFLF</sequence>
<feature type="transmembrane region" description="Helical" evidence="1">
    <location>
        <begin position="5"/>
        <end position="23"/>
    </location>
</feature>
<dbReference type="OrthoDB" id="2970648at2"/>
<organism evidence="2 3">
    <name type="scientific">Terribacillus aidingensis</name>
    <dbReference type="NCBI Taxonomy" id="586416"/>
    <lineage>
        <taxon>Bacteria</taxon>
        <taxon>Bacillati</taxon>
        <taxon>Bacillota</taxon>
        <taxon>Bacilli</taxon>
        <taxon>Bacillales</taxon>
        <taxon>Bacillaceae</taxon>
        <taxon>Terribacillus</taxon>
    </lineage>
</organism>
<dbReference type="EMBL" id="OBEK01000004">
    <property type="protein sequence ID" value="SNZ15326.1"/>
    <property type="molecule type" value="Genomic_DNA"/>
</dbReference>
<keyword evidence="1" id="KW-0472">Membrane</keyword>
<reference evidence="3" key="1">
    <citation type="submission" date="2017-09" db="EMBL/GenBank/DDBJ databases">
        <authorList>
            <person name="Varghese N."/>
            <person name="Submissions S."/>
        </authorList>
    </citation>
    <scope>NUCLEOTIDE SEQUENCE [LARGE SCALE GENOMIC DNA]</scope>
    <source>
        <strain evidence="3">CGMCC 1.8913</strain>
    </source>
</reference>
<keyword evidence="1" id="KW-1133">Transmembrane helix</keyword>
<keyword evidence="1" id="KW-0812">Transmembrane</keyword>
<keyword evidence="3" id="KW-1185">Reference proteome</keyword>
<dbReference type="RefSeq" id="WP_143596022.1">
    <property type="nucleotide sequence ID" value="NZ_OBEK01000004.1"/>
</dbReference>
<protein>
    <submittedName>
        <fullName evidence="2">Uncharacterized protein</fullName>
    </submittedName>
</protein>
<accession>A0A285P594</accession>
<gene>
    <name evidence="2" type="ORF">SAMN05421503_2605</name>
</gene>